<protein>
    <submittedName>
        <fullName evidence="2">Uncharacterized protein</fullName>
    </submittedName>
</protein>
<keyword evidence="1" id="KW-0812">Transmembrane</keyword>
<evidence type="ECO:0000256" key="1">
    <source>
        <dbReference type="SAM" id="Phobius"/>
    </source>
</evidence>
<proteinExistence type="predicted"/>
<organism evidence="2">
    <name type="scientific">Lutzomyia longipalpis</name>
    <name type="common">Sand fly</name>
    <dbReference type="NCBI Taxonomy" id="7200"/>
    <lineage>
        <taxon>Eukaryota</taxon>
        <taxon>Metazoa</taxon>
        <taxon>Ecdysozoa</taxon>
        <taxon>Arthropoda</taxon>
        <taxon>Hexapoda</taxon>
        <taxon>Insecta</taxon>
        <taxon>Pterygota</taxon>
        <taxon>Neoptera</taxon>
        <taxon>Endopterygota</taxon>
        <taxon>Diptera</taxon>
        <taxon>Nematocera</taxon>
        <taxon>Psychodoidea</taxon>
        <taxon>Psychodidae</taxon>
        <taxon>Lutzomyia</taxon>
        <taxon>Lutzomyia</taxon>
    </lineage>
</organism>
<feature type="transmembrane region" description="Helical" evidence="1">
    <location>
        <begin position="40"/>
        <end position="56"/>
    </location>
</feature>
<accession>A0A7G3B855</accession>
<dbReference type="EMBL" id="GITU01011805">
    <property type="protein sequence ID" value="MBC1180508.1"/>
    <property type="molecule type" value="Transcribed_RNA"/>
</dbReference>
<reference evidence="2" key="1">
    <citation type="journal article" date="2020" name="BMC">
        <title>Leishmania infection induces a limited differential gene expression in the sand fly midgut.</title>
        <authorList>
            <person name="Coutinho-Abreu I.V."/>
            <person name="Serafim T.D."/>
            <person name="Meneses C."/>
            <person name="Kamhawi S."/>
            <person name="Oliveira F."/>
            <person name="Valenzuela J.G."/>
        </authorList>
    </citation>
    <scope>NUCLEOTIDE SEQUENCE</scope>
    <source>
        <strain evidence="2">Jacobina</strain>
        <tissue evidence="2">Midgut</tissue>
    </source>
</reference>
<name>A0A7G3B855_LUTLO</name>
<keyword evidence="1" id="KW-0472">Membrane</keyword>
<sequence>MASVKLTQITVRRRLPGSTWLAILLLVIDAAAAFYWLPVVSLYIVVVIVLHAYFYFNKNHFINARSRIKISGLRRNIPYDDLRENLIRQNNLQFNEDIRVLSIHETQRRIYFDAILEVSLQLKRKLLNMDRVKIGSDLCYVNYIEKSFWDKLTNVAIGMLLLVLIYIKLGSNSEITQEFVNGPSEEL</sequence>
<evidence type="ECO:0000313" key="2">
    <source>
        <dbReference type="EMBL" id="MBC1180508.1"/>
    </source>
</evidence>
<dbReference type="AlphaFoldDB" id="A0A7G3B855"/>
<keyword evidence="1" id="KW-1133">Transmembrane helix</keyword>